<comment type="subcellular location">
    <subcellularLocation>
        <location evidence="2">Plastid</location>
        <location evidence="2">Chloroplast envelope</location>
    </subcellularLocation>
</comment>
<sequence length="258" mass="26720">MLPNGGGLFAMPEGWVQITTIGGYAFMLQIFVIGVKMDLGMIVKSGKKAVAIAFFGTITPHLAMYAAGAALKPRLPVAWKAFIVVCCTLEDLNLLSSKLCRLTMSAVLIGDLANFSIAGVTSYLLAPIPSEKTQSSGPFWEPTGEAALRPVRGKLHAPVWPLPPPRRELAGTKLGAGAPLPPPRSTCAAAASSTVPRGNACGRGRPDASTAPGRRSCGRACPAASTTPHRAAGGRGCPDATTPRRTSSGRGHHTSTIA</sequence>
<accession>A0A059Q1W5</accession>
<dbReference type="GO" id="GO:0006885">
    <property type="term" value="P:regulation of pH"/>
    <property type="evidence" value="ECO:0007669"/>
    <property type="project" value="TreeGrafter"/>
</dbReference>
<evidence type="ECO:0000256" key="6">
    <source>
        <dbReference type="ARBA" id="ARBA00023065"/>
    </source>
</evidence>
<feature type="transmembrane region" description="Helical" evidence="8">
    <location>
        <begin position="15"/>
        <end position="37"/>
    </location>
</feature>
<dbReference type="PANTHER" id="PTHR32468:SF102">
    <property type="entry name" value="OS08G0117800 PROTEIN"/>
    <property type="match status" value="1"/>
</dbReference>
<dbReference type="GO" id="GO:0098662">
    <property type="term" value="P:inorganic cation transmembrane transport"/>
    <property type="evidence" value="ECO:0007669"/>
    <property type="project" value="TreeGrafter"/>
</dbReference>
<evidence type="ECO:0000256" key="7">
    <source>
        <dbReference type="SAM" id="MobiDB-lite"/>
    </source>
</evidence>
<dbReference type="GO" id="GO:0009941">
    <property type="term" value="C:chloroplast envelope"/>
    <property type="evidence" value="ECO:0007669"/>
    <property type="project" value="UniProtKB-SubCell"/>
</dbReference>
<evidence type="ECO:0000256" key="8">
    <source>
        <dbReference type="SAM" id="Phobius"/>
    </source>
</evidence>
<organism evidence="9">
    <name type="scientific">Saccharum hybrid cultivar R570</name>
    <dbReference type="NCBI Taxonomy" id="131158"/>
    <lineage>
        <taxon>Eukaryota</taxon>
        <taxon>Viridiplantae</taxon>
        <taxon>Streptophyta</taxon>
        <taxon>Embryophyta</taxon>
        <taxon>Tracheophyta</taxon>
        <taxon>Spermatophyta</taxon>
        <taxon>Magnoliopsida</taxon>
        <taxon>Liliopsida</taxon>
        <taxon>Poales</taxon>
        <taxon>Poaceae</taxon>
        <taxon>PACMAD clade</taxon>
        <taxon>Panicoideae</taxon>
        <taxon>Andropogonodae</taxon>
        <taxon>Andropogoneae</taxon>
        <taxon>Saccharinae</taxon>
        <taxon>Saccharum</taxon>
        <taxon>Saccharum officinarum species complex</taxon>
    </lineage>
</organism>
<reference evidence="9" key="1">
    <citation type="submission" date="2013-05" db="EMBL/GenBank/DDBJ databases">
        <title>Building the sugarcane genome for biotechnology and identifying evolutionary trends.</title>
        <authorList>
            <person name="De Setta N."/>
            <person name="Monteiro-Vitorello C.B."/>
            <person name="Metcalfe C.J."/>
            <person name="Cruz G.M.Q."/>
            <person name="Del Bem L.E."/>
            <person name="Vicentini R."/>
            <person name="Nogueira F.T.S."/>
            <person name="Campos R.A."/>
            <person name="Nunes S.L."/>
            <person name="Turrini P.C.G."/>
            <person name="Vieira A.P."/>
            <person name="Cruz E.A.O."/>
            <person name="Correa T.C.S."/>
            <person name="Hotta C.T."/>
            <person name="de Mello-Varani A."/>
            <person name="Vautrin S."/>
            <person name="Trindade A.S."/>
            <person name="Vilela M.M."/>
            <person name="Horta C.L."/>
            <person name="Sato P.M."/>
            <person name="de Andrade R.F."/>
            <person name="Nishiyama M.Y."/>
            <person name="Cardoso-Silva C.B."/>
            <person name="Scortecci K.C."/>
            <person name="Garcia A.A.F."/>
            <person name="Carneiro M.S."/>
            <person name="Kim C."/>
            <person name="Paterson A.H."/>
            <person name="Berges H."/>
            <person name="D'Hont A."/>
            <person name="de-Souza A.P."/>
            <person name="Souza G.M."/>
            <person name="Vincentz M."/>
            <person name="Kitajima J.P."/>
            <person name="Van Sluys M.-A."/>
        </authorList>
    </citation>
    <scope>NUCLEOTIDE SEQUENCE</scope>
</reference>
<evidence type="ECO:0000256" key="5">
    <source>
        <dbReference type="ARBA" id="ARBA00022958"/>
    </source>
</evidence>
<proteinExistence type="predicted"/>
<keyword evidence="6" id="KW-0406">Ion transport</keyword>
<evidence type="ECO:0000256" key="4">
    <source>
        <dbReference type="ARBA" id="ARBA00022538"/>
    </source>
</evidence>
<dbReference type="PANTHER" id="PTHR32468">
    <property type="entry name" value="CATION/H + ANTIPORTER"/>
    <property type="match status" value="1"/>
</dbReference>
<protein>
    <submittedName>
        <fullName evidence="9">Cation/H(+) antiporter</fullName>
    </submittedName>
</protein>
<name>A0A059Q1W5_9POAL</name>
<keyword evidence="8" id="KW-1133">Transmembrane helix</keyword>
<feature type="compositionally biased region" description="Polar residues" evidence="7">
    <location>
        <begin position="243"/>
        <end position="258"/>
    </location>
</feature>
<evidence type="ECO:0000256" key="2">
    <source>
        <dbReference type="ARBA" id="ARBA00004119"/>
    </source>
</evidence>
<dbReference type="AlphaFoldDB" id="A0A059Q1W5"/>
<dbReference type="GO" id="GO:0006813">
    <property type="term" value="P:potassium ion transport"/>
    <property type="evidence" value="ECO:0007669"/>
    <property type="project" value="UniProtKB-KW"/>
</dbReference>
<evidence type="ECO:0000313" key="9">
    <source>
        <dbReference type="EMBL" id="AGT17179.1"/>
    </source>
</evidence>
<evidence type="ECO:0000256" key="3">
    <source>
        <dbReference type="ARBA" id="ARBA00022448"/>
    </source>
</evidence>
<dbReference type="GO" id="GO:0016020">
    <property type="term" value="C:membrane"/>
    <property type="evidence" value="ECO:0007669"/>
    <property type="project" value="UniProtKB-SubCell"/>
</dbReference>
<feature type="transmembrane region" description="Helical" evidence="8">
    <location>
        <begin position="49"/>
        <end position="71"/>
    </location>
</feature>
<keyword evidence="3" id="KW-0813">Transport</keyword>
<dbReference type="GO" id="GO:0012505">
    <property type="term" value="C:endomembrane system"/>
    <property type="evidence" value="ECO:0007669"/>
    <property type="project" value="TreeGrafter"/>
</dbReference>
<keyword evidence="8" id="KW-0812">Transmembrane</keyword>
<dbReference type="EMBL" id="KF184770">
    <property type="protein sequence ID" value="AGT17179.1"/>
    <property type="molecule type" value="Genomic_DNA"/>
</dbReference>
<dbReference type="InterPro" id="IPR038770">
    <property type="entry name" value="Na+/solute_symporter_sf"/>
</dbReference>
<dbReference type="Gene3D" id="1.20.1530.20">
    <property type="match status" value="1"/>
</dbReference>
<keyword evidence="5" id="KW-0630">Potassium</keyword>
<dbReference type="InterPro" id="IPR050794">
    <property type="entry name" value="CPA2_transporter"/>
</dbReference>
<gene>
    <name evidence="9" type="ORF">SHCRBa_001_G20_F_190</name>
</gene>
<feature type="region of interest" description="Disordered" evidence="7">
    <location>
        <begin position="178"/>
        <end position="258"/>
    </location>
</feature>
<keyword evidence="4" id="KW-0633">Potassium transport</keyword>
<keyword evidence="8" id="KW-0472">Membrane</keyword>
<evidence type="ECO:0000256" key="1">
    <source>
        <dbReference type="ARBA" id="ARBA00003198"/>
    </source>
</evidence>
<comment type="function">
    <text evidence="1">May function as sodium-coupled metabolite transporter across the chloroplast envelope.</text>
</comment>